<protein>
    <submittedName>
        <fullName evidence="6">AraC family transcriptional regulator</fullName>
    </submittedName>
</protein>
<dbReference type="KEGG" id="vpy:HZI73_07300"/>
<keyword evidence="4" id="KW-1133">Transmembrane helix</keyword>
<dbReference type="PANTHER" id="PTHR43280">
    <property type="entry name" value="ARAC-FAMILY TRANSCRIPTIONAL REGULATOR"/>
    <property type="match status" value="1"/>
</dbReference>
<feature type="transmembrane region" description="Helical" evidence="4">
    <location>
        <begin position="293"/>
        <end position="314"/>
    </location>
</feature>
<keyword evidence="7" id="KW-1185">Reference proteome</keyword>
<proteinExistence type="predicted"/>
<evidence type="ECO:0000256" key="4">
    <source>
        <dbReference type="SAM" id="Phobius"/>
    </source>
</evidence>
<dbReference type="SMART" id="SM00342">
    <property type="entry name" value="HTH_ARAC"/>
    <property type="match status" value="1"/>
</dbReference>
<keyword evidence="3" id="KW-0804">Transcription</keyword>
<dbReference type="Pfam" id="PF17853">
    <property type="entry name" value="GGDEF_2"/>
    <property type="match status" value="1"/>
</dbReference>
<keyword evidence="4" id="KW-0472">Membrane</keyword>
<dbReference type="GO" id="GO:0003700">
    <property type="term" value="F:DNA-binding transcription factor activity"/>
    <property type="evidence" value="ECO:0007669"/>
    <property type="project" value="InterPro"/>
</dbReference>
<dbReference type="InterPro" id="IPR018062">
    <property type="entry name" value="HTH_AraC-typ_CS"/>
</dbReference>
<dbReference type="AlphaFoldDB" id="A0A8J8MIG5"/>
<dbReference type="PROSITE" id="PS01124">
    <property type="entry name" value="HTH_ARAC_FAMILY_2"/>
    <property type="match status" value="1"/>
</dbReference>
<evidence type="ECO:0000259" key="5">
    <source>
        <dbReference type="PROSITE" id="PS01124"/>
    </source>
</evidence>
<keyword evidence="1" id="KW-0805">Transcription regulation</keyword>
<sequence>MKDIDVKHQVLLRFIIPYLLIFILSVFTYMIFYHSTLKMMEEEVVKNNKLSLEQISQIIDDDMTEIYDMAYRISNDSDIENLRFISKPFLHHNVIKLYGLSEKMKKYKIYNKLVLDFSIMYQENNAIITPTTIYKRETFFASYFDDITITYQQLMDEIALIKGRGFIPMGKVSIDGVQKDVLAFVHKISFHSRNNDAIVFLLDTAHIKNLFSSVDISDGGYIHVKDDRERLWIQLPSQDVNHAYHGNEHVTKDLDNKTGMIVTKVISENRGWEFIVAQPEKIVHSKVIHFRKIMMLALMIYLIVGMMFSFSVAYKRSKPLQNILDCIKSKQAPMHGAQSGNVYHTLEKYLDHIRQNNAALTKRLDNQIPLIRSAFFENILKGNSHSLEEINLVADYMDLNISGHYFAVSTFVMNTTQDVRMDKKVEALNLQQLLLEDLINKYIKGNKHIHQSETGRITVIHSYAGSEKDRFIHELREGFHHIKNSEYIAHRVYIGVGEVYDSLLHMSKSYEEANQAINYLEYSNQTILMFSSDIIRNNHVYYYPSDTDTKLIHYVASGDKESIKELVEGLYEENFIAKALSYEMIQLFVYNVYSSILKCAENMSILDNHVLTRIRSRVNHMHKHQRKADLYECEPVVRYYDELCDIVEARKNSRNESLIIAIKAYLEDNYTDAMLNLNKLSLTFNMSETYLSQYFKEHTGENYSDYLKKIRMQYAASQLLETDKNISQISDAIGYSSISAFSRAFRQYYGISASMYKKNACTCYSIENGGESNGY</sequence>
<reference evidence="6" key="1">
    <citation type="submission" date="2020-07" db="EMBL/GenBank/DDBJ databases">
        <title>Vallitalea pronyensis genome.</title>
        <authorList>
            <person name="Postec A."/>
        </authorList>
    </citation>
    <scope>NUCLEOTIDE SEQUENCE</scope>
    <source>
        <strain evidence="6">FatNI3</strain>
    </source>
</reference>
<dbReference type="InterPro" id="IPR009057">
    <property type="entry name" value="Homeodomain-like_sf"/>
</dbReference>
<name>A0A8J8MIG5_9FIRM</name>
<dbReference type="GO" id="GO:0043565">
    <property type="term" value="F:sequence-specific DNA binding"/>
    <property type="evidence" value="ECO:0007669"/>
    <property type="project" value="InterPro"/>
</dbReference>
<gene>
    <name evidence="6" type="ORF">HZI73_07300</name>
</gene>
<dbReference type="PROSITE" id="PS00041">
    <property type="entry name" value="HTH_ARAC_FAMILY_1"/>
    <property type="match status" value="1"/>
</dbReference>
<evidence type="ECO:0000313" key="7">
    <source>
        <dbReference type="Proteomes" id="UP000683246"/>
    </source>
</evidence>
<dbReference type="InterPro" id="IPR018060">
    <property type="entry name" value="HTH_AraC"/>
</dbReference>
<dbReference type="Pfam" id="PF12833">
    <property type="entry name" value="HTH_18"/>
    <property type="match status" value="1"/>
</dbReference>
<dbReference type="SUPFAM" id="SSF46689">
    <property type="entry name" value="Homeodomain-like"/>
    <property type="match status" value="1"/>
</dbReference>
<accession>A0A8J8MIG5</accession>
<evidence type="ECO:0000313" key="6">
    <source>
        <dbReference type="EMBL" id="QUI22116.1"/>
    </source>
</evidence>
<dbReference type="PANTHER" id="PTHR43280:SF2">
    <property type="entry name" value="HTH-TYPE TRANSCRIPTIONAL REGULATOR EXSA"/>
    <property type="match status" value="1"/>
</dbReference>
<evidence type="ECO:0000256" key="3">
    <source>
        <dbReference type="ARBA" id="ARBA00023163"/>
    </source>
</evidence>
<dbReference type="RefSeq" id="WP_212697595.1">
    <property type="nucleotide sequence ID" value="NZ_CP058649.1"/>
</dbReference>
<dbReference type="InterPro" id="IPR041522">
    <property type="entry name" value="CdaR_GGDEF"/>
</dbReference>
<dbReference type="Proteomes" id="UP000683246">
    <property type="component" value="Chromosome"/>
</dbReference>
<dbReference type="Gene3D" id="1.10.10.60">
    <property type="entry name" value="Homeodomain-like"/>
    <property type="match status" value="2"/>
</dbReference>
<feature type="domain" description="HTH araC/xylS-type" evidence="5">
    <location>
        <begin position="660"/>
        <end position="759"/>
    </location>
</feature>
<keyword evidence="4" id="KW-0812">Transmembrane</keyword>
<evidence type="ECO:0000256" key="1">
    <source>
        <dbReference type="ARBA" id="ARBA00023015"/>
    </source>
</evidence>
<dbReference type="EMBL" id="CP058649">
    <property type="protein sequence ID" value="QUI22116.1"/>
    <property type="molecule type" value="Genomic_DNA"/>
</dbReference>
<feature type="transmembrane region" description="Helical" evidence="4">
    <location>
        <begin position="12"/>
        <end position="32"/>
    </location>
</feature>
<evidence type="ECO:0000256" key="2">
    <source>
        <dbReference type="ARBA" id="ARBA00023125"/>
    </source>
</evidence>
<organism evidence="6 7">
    <name type="scientific">Vallitalea pronyensis</name>
    <dbReference type="NCBI Taxonomy" id="1348613"/>
    <lineage>
        <taxon>Bacteria</taxon>
        <taxon>Bacillati</taxon>
        <taxon>Bacillota</taxon>
        <taxon>Clostridia</taxon>
        <taxon>Lachnospirales</taxon>
        <taxon>Vallitaleaceae</taxon>
        <taxon>Vallitalea</taxon>
    </lineage>
</organism>
<keyword evidence="2" id="KW-0238">DNA-binding</keyword>